<evidence type="ECO:0000313" key="3">
    <source>
        <dbReference type="Proteomes" id="UP001589776"/>
    </source>
</evidence>
<organism evidence="2 3">
    <name type="scientific">Paenibacillus chartarius</name>
    <dbReference type="NCBI Taxonomy" id="747481"/>
    <lineage>
        <taxon>Bacteria</taxon>
        <taxon>Bacillati</taxon>
        <taxon>Bacillota</taxon>
        <taxon>Bacilli</taxon>
        <taxon>Bacillales</taxon>
        <taxon>Paenibacillaceae</taxon>
        <taxon>Paenibacillus</taxon>
    </lineage>
</organism>
<proteinExistence type="predicted"/>
<sequence>MSQFGMHVKFTAKSGQRDALVAILLEGQAAMESIHECELYIVSVSDTDPDAIWVTEVWSDAEAHAASLALDETKAAIQRAMPLIAHIDAVKMKPAGGKGLRPAAI</sequence>
<dbReference type="InterPro" id="IPR011008">
    <property type="entry name" value="Dimeric_a/b-barrel"/>
</dbReference>
<dbReference type="RefSeq" id="WP_377472971.1">
    <property type="nucleotide sequence ID" value="NZ_JBHLWN010000098.1"/>
</dbReference>
<keyword evidence="2" id="KW-0560">Oxidoreductase</keyword>
<keyword evidence="2" id="KW-0503">Monooxygenase</keyword>
<evidence type="ECO:0000259" key="1">
    <source>
        <dbReference type="PROSITE" id="PS51725"/>
    </source>
</evidence>
<dbReference type="PROSITE" id="PS51725">
    <property type="entry name" value="ABM"/>
    <property type="match status" value="1"/>
</dbReference>
<gene>
    <name evidence="2" type="ORF">ACFFK0_24315</name>
</gene>
<accession>A0ABV6DSI5</accession>
<protein>
    <submittedName>
        <fullName evidence="2">Quinol monooxygenase</fullName>
        <ecNumber evidence="2">1.-.-.-</ecNumber>
    </submittedName>
</protein>
<reference evidence="2 3" key="1">
    <citation type="submission" date="2024-09" db="EMBL/GenBank/DDBJ databases">
        <authorList>
            <person name="Sun Q."/>
            <person name="Mori K."/>
        </authorList>
    </citation>
    <scope>NUCLEOTIDE SEQUENCE [LARGE SCALE GENOMIC DNA]</scope>
    <source>
        <strain evidence="2 3">CCM 7759</strain>
    </source>
</reference>
<feature type="domain" description="ABM" evidence="1">
    <location>
        <begin position="4"/>
        <end position="92"/>
    </location>
</feature>
<dbReference type="SUPFAM" id="SSF54909">
    <property type="entry name" value="Dimeric alpha+beta barrel"/>
    <property type="match status" value="1"/>
</dbReference>
<dbReference type="GO" id="GO:0004497">
    <property type="term" value="F:monooxygenase activity"/>
    <property type="evidence" value="ECO:0007669"/>
    <property type="project" value="UniProtKB-KW"/>
</dbReference>
<dbReference type="Pfam" id="PF03992">
    <property type="entry name" value="ABM"/>
    <property type="match status" value="1"/>
</dbReference>
<comment type="caution">
    <text evidence="2">The sequence shown here is derived from an EMBL/GenBank/DDBJ whole genome shotgun (WGS) entry which is preliminary data.</text>
</comment>
<dbReference type="EMBL" id="JBHLWN010000098">
    <property type="protein sequence ID" value="MFC0215523.1"/>
    <property type="molecule type" value="Genomic_DNA"/>
</dbReference>
<name>A0ABV6DSI5_9BACL</name>
<dbReference type="Gene3D" id="3.30.70.100">
    <property type="match status" value="1"/>
</dbReference>
<dbReference type="InterPro" id="IPR007138">
    <property type="entry name" value="ABM_dom"/>
</dbReference>
<dbReference type="Proteomes" id="UP001589776">
    <property type="component" value="Unassembled WGS sequence"/>
</dbReference>
<evidence type="ECO:0000313" key="2">
    <source>
        <dbReference type="EMBL" id="MFC0215523.1"/>
    </source>
</evidence>
<dbReference type="EC" id="1.-.-.-" evidence="2"/>
<keyword evidence="3" id="KW-1185">Reference proteome</keyword>